<dbReference type="Proteomes" id="UP000294498">
    <property type="component" value="Unassembled WGS sequence"/>
</dbReference>
<dbReference type="OrthoDB" id="798409at2"/>
<reference evidence="2 3" key="1">
    <citation type="submission" date="2019-03" db="EMBL/GenBank/DDBJ databases">
        <title>Genomic Encyclopedia of Type Strains, Phase IV (KMG-IV): sequencing the most valuable type-strain genomes for metagenomic binning, comparative biology and taxonomic classification.</title>
        <authorList>
            <person name="Goeker M."/>
        </authorList>
    </citation>
    <scope>NUCLEOTIDE SEQUENCE [LARGE SCALE GENOMIC DNA]</scope>
    <source>
        <strain evidence="2 3">DSM 100059</strain>
    </source>
</reference>
<dbReference type="CDD" id="cd00093">
    <property type="entry name" value="HTH_XRE"/>
    <property type="match status" value="1"/>
</dbReference>
<accession>A0A4R8DUS8</accession>
<name>A0A4R8DUS8_9BACT</name>
<keyword evidence="3" id="KW-1185">Reference proteome</keyword>
<dbReference type="EMBL" id="SODV01000001">
    <property type="protein sequence ID" value="TDX01215.1"/>
    <property type="molecule type" value="Genomic_DNA"/>
</dbReference>
<dbReference type="InterPro" id="IPR001387">
    <property type="entry name" value="Cro/C1-type_HTH"/>
</dbReference>
<evidence type="ECO:0000313" key="2">
    <source>
        <dbReference type="EMBL" id="TDX01215.1"/>
    </source>
</evidence>
<dbReference type="Pfam" id="PF01381">
    <property type="entry name" value="HTH_3"/>
    <property type="match status" value="1"/>
</dbReference>
<dbReference type="PROSITE" id="PS50943">
    <property type="entry name" value="HTH_CROC1"/>
    <property type="match status" value="1"/>
</dbReference>
<proteinExistence type="predicted"/>
<dbReference type="InterPro" id="IPR010982">
    <property type="entry name" value="Lambda_DNA-bd_dom_sf"/>
</dbReference>
<feature type="domain" description="HTH cro/C1-type" evidence="1">
    <location>
        <begin position="15"/>
        <end position="69"/>
    </location>
</feature>
<dbReference type="SMART" id="SM00530">
    <property type="entry name" value="HTH_XRE"/>
    <property type="match status" value="1"/>
</dbReference>
<protein>
    <submittedName>
        <fullName evidence="2">Helix-turn-helix protein</fullName>
    </submittedName>
</protein>
<dbReference type="GO" id="GO:0003677">
    <property type="term" value="F:DNA binding"/>
    <property type="evidence" value="ECO:0007669"/>
    <property type="project" value="InterPro"/>
</dbReference>
<gene>
    <name evidence="2" type="ORF">EDB95_2247</name>
</gene>
<evidence type="ECO:0000313" key="3">
    <source>
        <dbReference type="Proteomes" id="UP000294498"/>
    </source>
</evidence>
<dbReference type="AlphaFoldDB" id="A0A4R8DUS8"/>
<dbReference type="SUPFAM" id="SSF47413">
    <property type="entry name" value="lambda repressor-like DNA-binding domains"/>
    <property type="match status" value="1"/>
</dbReference>
<sequence>MNKNTVCTKSVLESIHSLRRNREYSQDFMAYKLGISQNAFSKLESGKTPLTMERFFKIAELLQVSPVELLEGEVRVTGLAAASA</sequence>
<comment type="caution">
    <text evidence="2">The sequence shown here is derived from an EMBL/GenBank/DDBJ whole genome shotgun (WGS) entry which is preliminary data.</text>
</comment>
<evidence type="ECO:0000259" key="1">
    <source>
        <dbReference type="PROSITE" id="PS50943"/>
    </source>
</evidence>
<organism evidence="2 3">
    <name type="scientific">Dinghuibacter silviterrae</name>
    <dbReference type="NCBI Taxonomy" id="1539049"/>
    <lineage>
        <taxon>Bacteria</taxon>
        <taxon>Pseudomonadati</taxon>
        <taxon>Bacteroidota</taxon>
        <taxon>Chitinophagia</taxon>
        <taxon>Chitinophagales</taxon>
        <taxon>Chitinophagaceae</taxon>
        <taxon>Dinghuibacter</taxon>
    </lineage>
</organism>
<dbReference type="Gene3D" id="1.10.260.40">
    <property type="entry name" value="lambda repressor-like DNA-binding domains"/>
    <property type="match status" value="1"/>
</dbReference>